<dbReference type="Gene3D" id="1.10.3720.10">
    <property type="entry name" value="MetI-like"/>
    <property type="match status" value="1"/>
</dbReference>
<dbReference type="Pfam" id="PF00528">
    <property type="entry name" value="BPD_transp_1"/>
    <property type="match status" value="1"/>
</dbReference>
<gene>
    <name evidence="9" type="ORF">Rleg9DRAFT_4250</name>
</gene>
<feature type="transmembrane region" description="Helical" evidence="7">
    <location>
        <begin position="238"/>
        <end position="254"/>
    </location>
</feature>
<feature type="transmembrane region" description="Helical" evidence="7">
    <location>
        <begin position="289"/>
        <end position="312"/>
    </location>
</feature>
<dbReference type="PANTHER" id="PTHR30193:SF42">
    <property type="entry name" value="ABC TRANSPORTER PERMEASE PROTEIN"/>
    <property type="match status" value="1"/>
</dbReference>
<reference evidence="9 10" key="1">
    <citation type="submission" date="2012-02" db="EMBL/GenBank/DDBJ databases">
        <title>Improved High-Quality Draft Sequence of Rhizobium leguminosarum bv. trifolii WSM597.</title>
        <authorList>
            <consortium name="US DOE Joint Genome Institute"/>
            <person name="Lucas S."/>
            <person name="Han J."/>
            <person name="Lapidus A."/>
            <person name="Cheng J.-F."/>
            <person name="Goodwin L."/>
            <person name="Pitluck S."/>
            <person name="Peters L."/>
            <person name="Ovchinnikova G."/>
            <person name="Held B."/>
            <person name="Detter J.C."/>
            <person name="Han C."/>
            <person name="Tapia R."/>
            <person name="Land M."/>
            <person name="Hauser L."/>
            <person name="Kyrpides N."/>
            <person name="Ivanova N."/>
            <person name="Pagani I."/>
            <person name="Brau L."/>
            <person name="Yates R."/>
            <person name="O'Hara G."/>
            <person name="Rui T."/>
            <person name="Howieson J."/>
            <person name="Reeve W."/>
            <person name="Woyke T."/>
        </authorList>
    </citation>
    <scope>NUCLEOTIDE SEQUENCE [LARGE SCALE GENOMIC DNA]</scope>
    <source>
        <strain evidence="9 10">WSM597</strain>
    </source>
</reference>
<dbReference type="InterPro" id="IPR000515">
    <property type="entry name" value="MetI-like"/>
</dbReference>
<keyword evidence="2 7" id="KW-0813">Transport</keyword>
<evidence type="ECO:0000313" key="9">
    <source>
        <dbReference type="EMBL" id="EJB05368.1"/>
    </source>
</evidence>
<evidence type="ECO:0000256" key="1">
    <source>
        <dbReference type="ARBA" id="ARBA00004651"/>
    </source>
</evidence>
<comment type="similarity">
    <text evidence="7">Belongs to the binding-protein-dependent transport system permease family.</text>
</comment>
<keyword evidence="4 7" id="KW-0812">Transmembrane</keyword>
<keyword evidence="9" id="KW-0762">Sugar transport</keyword>
<evidence type="ECO:0000256" key="6">
    <source>
        <dbReference type="ARBA" id="ARBA00023136"/>
    </source>
</evidence>
<feature type="transmembrane region" description="Helical" evidence="7">
    <location>
        <begin position="183"/>
        <end position="208"/>
    </location>
</feature>
<dbReference type="SUPFAM" id="SSF161098">
    <property type="entry name" value="MetI-like"/>
    <property type="match status" value="1"/>
</dbReference>
<comment type="subcellular location">
    <subcellularLocation>
        <location evidence="1 7">Cell membrane</location>
        <topology evidence="1 7">Multi-pass membrane protein</topology>
    </subcellularLocation>
</comment>
<evidence type="ECO:0000256" key="4">
    <source>
        <dbReference type="ARBA" id="ARBA00022692"/>
    </source>
</evidence>
<dbReference type="EMBL" id="JH719381">
    <property type="protein sequence ID" value="EJB05368.1"/>
    <property type="molecule type" value="Genomic_DNA"/>
</dbReference>
<evidence type="ECO:0000313" key="10">
    <source>
        <dbReference type="Proteomes" id="UP000005092"/>
    </source>
</evidence>
<dbReference type="GO" id="GO:0055085">
    <property type="term" value="P:transmembrane transport"/>
    <property type="evidence" value="ECO:0007669"/>
    <property type="project" value="InterPro"/>
</dbReference>
<keyword evidence="5 7" id="KW-1133">Transmembrane helix</keyword>
<dbReference type="InterPro" id="IPR051393">
    <property type="entry name" value="ABC_transporter_permease"/>
</dbReference>
<dbReference type="PANTHER" id="PTHR30193">
    <property type="entry name" value="ABC TRANSPORTER PERMEASE PROTEIN"/>
    <property type="match status" value="1"/>
</dbReference>
<feature type="transmembrane region" description="Helical" evidence="7">
    <location>
        <begin position="135"/>
        <end position="154"/>
    </location>
</feature>
<dbReference type="InterPro" id="IPR035906">
    <property type="entry name" value="MetI-like_sf"/>
</dbReference>
<organism evidence="9 10">
    <name type="scientific">Rhizobium leguminosarum bv. trifolii WSM597</name>
    <dbReference type="NCBI Taxonomy" id="754764"/>
    <lineage>
        <taxon>Bacteria</taxon>
        <taxon>Pseudomonadati</taxon>
        <taxon>Pseudomonadota</taxon>
        <taxon>Alphaproteobacteria</taxon>
        <taxon>Hyphomicrobiales</taxon>
        <taxon>Rhizobiaceae</taxon>
        <taxon>Rhizobium/Agrobacterium group</taxon>
        <taxon>Rhizobium</taxon>
    </lineage>
</organism>
<evidence type="ECO:0000259" key="8">
    <source>
        <dbReference type="PROSITE" id="PS50928"/>
    </source>
</evidence>
<dbReference type="CDD" id="cd06261">
    <property type="entry name" value="TM_PBP2"/>
    <property type="match status" value="1"/>
</dbReference>
<dbReference type="HOGENOM" id="CLU_016047_0_0_5"/>
<dbReference type="PROSITE" id="PS50928">
    <property type="entry name" value="ABC_TM1"/>
    <property type="match status" value="1"/>
</dbReference>
<feature type="domain" description="ABC transmembrane type-1" evidence="8">
    <location>
        <begin position="97"/>
        <end position="312"/>
    </location>
</feature>
<protein>
    <submittedName>
        <fullName evidence="9">Permease component of ABC-type sugar transporter</fullName>
    </submittedName>
</protein>
<evidence type="ECO:0000256" key="2">
    <source>
        <dbReference type="ARBA" id="ARBA00022448"/>
    </source>
</evidence>
<dbReference type="AlphaFoldDB" id="J0H5U6"/>
<accession>J0H5U6</accession>
<name>J0H5U6_RHILT</name>
<evidence type="ECO:0000256" key="7">
    <source>
        <dbReference type="RuleBase" id="RU363032"/>
    </source>
</evidence>
<proteinExistence type="inferred from homology"/>
<keyword evidence="6 7" id="KW-0472">Membrane</keyword>
<evidence type="ECO:0000256" key="3">
    <source>
        <dbReference type="ARBA" id="ARBA00022475"/>
    </source>
</evidence>
<feature type="transmembrane region" description="Helical" evidence="7">
    <location>
        <begin position="35"/>
        <end position="57"/>
    </location>
</feature>
<dbReference type="Proteomes" id="UP000005092">
    <property type="component" value="Unassembled WGS sequence"/>
</dbReference>
<keyword evidence="3" id="KW-1003">Cell membrane</keyword>
<dbReference type="GO" id="GO:0005886">
    <property type="term" value="C:plasma membrane"/>
    <property type="evidence" value="ECO:0007669"/>
    <property type="project" value="UniProtKB-SubCell"/>
</dbReference>
<feature type="transmembrane region" description="Helical" evidence="7">
    <location>
        <begin position="100"/>
        <end position="123"/>
    </location>
</feature>
<sequence length="320" mass="35764">MTFMSTVATTDPVLTPAQSTPISLRGRLQDALPKIVLAPSFVITLVFVYGFIVWTAYLSFTNSKTFPSYALTGARAYQRLWRWTFESDPPSSWYTSITNMAIFGFLYVGICLALGLFLAILLDQKIRGEGLLRPIFLYPMALSFIVTGVAWKWFLDPGLGLEQTLHHFGWTSFHFDWIKNKDFVIYTVVIAGVWQASGFVMAMFLAGLRGIDGEIMKAAQIDGASAFQLYRRIVIPQLRPIFLSAFIVLAHMAIKSYDLVVALTSGGPGGSAWLPSNFMYEYTFKRNEMAVGSASAIIMLMTISAIIVPYLYSELKEKAR</sequence>
<evidence type="ECO:0000256" key="5">
    <source>
        <dbReference type="ARBA" id="ARBA00022989"/>
    </source>
</evidence>